<dbReference type="AlphaFoldDB" id="A0AAV8U4V4"/>
<evidence type="ECO:0000256" key="1">
    <source>
        <dbReference type="SAM" id="Coils"/>
    </source>
</evidence>
<feature type="region of interest" description="Disordered" evidence="2">
    <location>
        <begin position="222"/>
        <end position="248"/>
    </location>
</feature>
<comment type="caution">
    <text evidence="5">The sequence shown here is derived from an EMBL/GenBank/DDBJ whole genome shotgun (WGS) entry which is preliminary data.</text>
</comment>
<feature type="region of interest" description="Disordered" evidence="2">
    <location>
        <begin position="557"/>
        <end position="706"/>
    </location>
</feature>
<feature type="compositionally biased region" description="Polar residues" evidence="2">
    <location>
        <begin position="505"/>
        <end position="521"/>
    </location>
</feature>
<name>A0AAV8U4V4_9ROSI</name>
<dbReference type="Pfam" id="PF14309">
    <property type="entry name" value="DUF4378"/>
    <property type="match status" value="1"/>
</dbReference>
<dbReference type="InterPro" id="IPR025486">
    <property type="entry name" value="DUF4378"/>
</dbReference>
<feature type="compositionally biased region" description="Basic and acidic residues" evidence="2">
    <location>
        <begin position="168"/>
        <end position="185"/>
    </location>
</feature>
<feature type="compositionally biased region" description="Basic and acidic residues" evidence="2">
    <location>
        <begin position="476"/>
        <end position="494"/>
    </location>
</feature>
<feature type="compositionally biased region" description="Basic and acidic residues" evidence="2">
    <location>
        <begin position="580"/>
        <end position="589"/>
    </location>
</feature>
<organism evidence="5 6">
    <name type="scientific">Erythroxylum novogranatense</name>
    <dbReference type="NCBI Taxonomy" id="1862640"/>
    <lineage>
        <taxon>Eukaryota</taxon>
        <taxon>Viridiplantae</taxon>
        <taxon>Streptophyta</taxon>
        <taxon>Embryophyta</taxon>
        <taxon>Tracheophyta</taxon>
        <taxon>Spermatophyta</taxon>
        <taxon>Magnoliopsida</taxon>
        <taxon>eudicotyledons</taxon>
        <taxon>Gunneridae</taxon>
        <taxon>Pentapetalae</taxon>
        <taxon>rosids</taxon>
        <taxon>fabids</taxon>
        <taxon>Malpighiales</taxon>
        <taxon>Erythroxylaceae</taxon>
        <taxon>Erythroxylum</taxon>
    </lineage>
</organism>
<proteinExistence type="predicted"/>
<evidence type="ECO:0000259" key="4">
    <source>
        <dbReference type="Pfam" id="PF14383"/>
    </source>
</evidence>
<feature type="compositionally biased region" description="Polar residues" evidence="2">
    <location>
        <begin position="652"/>
        <end position="666"/>
    </location>
</feature>
<keyword evidence="6" id="KW-1185">Reference proteome</keyword>
<feature type="region of interest" description="Disordered" evidence="2">
    <location>
        <begin position="474"/>
        <end position="523"/>
    </location>
</feature>
<feature type="coiled-coil region" evidence="1">
    <location>
        <begin position="836"/>
        <end position="863"/>
    </location>
</feature>
<feature type="domain" description="DUF3741" evidence="4">
    <location>
        <begin position="319"/>
        <end position="338"/>
    </location>
</feature>
<evidence type="ECO:0000313" key="5">
    <source>
        <dbReference type="EMBL" id="KAJ8773144.1"/>
    </source>
</evidence>
<sequence length="1081" mass="120538">MAAKLLHSLADDSPDLKKQIGCMTGIFQIFDRQHTLTGRRFIHKRLPPGDSHCSNGSSEVEPVNEYSRHTAADVNLSKFEKQRLSTESSRASFSSSCSSSLSSMDCNRAATQEASSFDRIIFSDNPSKDVVISQPSTSPCLGRQSLDLREVVKDSMYREARGLSLKTAGKEEAMHQGAKPKDSPRPFHFPSSLGGPNGVRTGKQNTSDDLTLKESLHVLAKQQEAPRYYRETREHQRSSYESKDAPRFSYDGREMNRLSFESQDTLKSTLKLPRLSLDSILISVGNSNPSYCFPVRDLQNCGSSNEEGYDPEQSLGSQKRPPSVVARLMGLDSLPESASTNHSHLNNISPAQLSHSSLRPLKTYNLSMPVRIPKSPRSFMKDPISPRLKNPDLVMKPISRLPIEPAPWKQMDSSRGSYKPEFKAPKAPAKPPSFPSLYTDIEKRLKDLEFKQSGKDRRALKQILEAMQAKGLLQTGKEEQGLKIKKPRDTESKHTSPNHKAHLSGQRSQRSNIVGASTSRGSDFVKTCESPIVIMKPSKLIEKSGSTSSVIPIDELSGLDKVPTGGHADNRKGSISSHNTGERDLRISQRDTSINSSDKKVGVRNVKQSSTRPQLSRDSTVKSRGSVSPRLQLMKIEMEKRSRPPTPPPDPNSTRKLSNRQPTESGSPGRKHRIKSTKVPSSDDQLSQISNESRTSSHQGDDVSLQSENMTIFDLKSDIEITSIEQSNLVNEGQSPFLKAACCLVSDSMERPVSTSEEDGMSAEPAMVAPEHPSPVSVLDVSVYRDDAPSPVKQIPDMPTVDSAIDFRGQKSEDTWTPTDKFLSDSMVSGLSSEINRKKLQNIENLVEKLRRLNSTHDEASTDYIASLCENKNPDHRYISEILLASGLLLRDLGSGLTTFQVHPSGHPINPELFLVLEQTKSSSLAWKEEYSPRESMTSKKNLEKSQRQLIFDVVNEILLKKLALLEPCLESWLKSYKLARKTLSAQKLLKELCSEIEQLQVKKWECSSEEEEDGLKGILWEDEVQRWEGWTDFNAEVSGLVLDVERLIFKDLVDEIVRGEAARARPKQQARRRQLFANAT</sequence>
<dbReference type="EMBL" id="JAIWQS010000002">
    <property type="protein sequence ID" value="KAJ8773144.1"/>
    <property type="molecule type" value="Genomic_DNA"/>
</dbReference>
<dbReference type="Proteomes" id="UP001159364">
    <property type="component" value="Linkage Group LG02"/>
</dbReference>
<dbReference type="GO" id="GO:0051513">
    <property type="term" value="P:regulation of monopolar cell growth"/>
    <property type="evidence" value="ECO:0007669"/>
    <property type="project" value="InterPro"/>
</dbReference>
<feature type="region of interest" description="Disordered" evidence="2">
    <location>
        <begin position="406"/>
        <end position="437"/>
    </location>
</feature>
<feature type="compositionally biased region" description="Polar residues" evidence="2">
    <location>
        <begin position="336"/>
        <end position="353"/>
    </location>
</feature>
<dbReference type="InterPro" id="IPR033334">
    <property type="entry name" value="LNG1/2"/>
</dbReference>
<feature type="region of interest" description="Disordered" evidence="2">
    <location>
        <begin position="334"/>
        <end position="353"/>
    </location>
</feature>
<reference evidence="5 6" key="1">
    <citation type="submission" date="2021-09" db="EMBL/GenBank/DDBJ databases">
        <title>Genomic insights and catalytic innovation underlie evolution of tropane alkaloids biosynthesis.</title>
        <authorList>
            <person name="Wang Y.-J."/>
            <person name="Tian T."/>
            <person name="Huang J.-P."/>
            <person name="Huang S.-X."/>
        </authorList>
    </citation>
    <scope>NUCLEOTIDE SEQUENCE [LARGE SCALE GENOMIC DNA]</scope>
    <source>
        <strain evidence="5">KIB-2018</strain>
        <tissue evidence="5">Leaf</tissue>
    </source>
</reference>
<gene>
    <name evidence="5" type="ORF">K2173_028321</name>
</gene>
<keyword evidence="1" id="KW-0175">Coiled coil</keyword>
<evidence type="ECO:0000313" key="6">
    <source>
        <dbReference type="Proteomes" id="UP001159364"/>
    </source>
</evidence>
<dbReference type="InterPro" id="IPR032795">
    <property type="entry name" value="DUF3741-assoc"/>
</dbReference>
<evidence type="ECO:0000259" key="3">
    <source>
        <dbReference type="Pfam" id="PF14309"/>
    </source>
</evidence>
<feature type="compositionally biased region" description="Polar residues" evidence="2">
    <location>
        <begin position="678"/>
        <end position="706"/>
    </location>
</feature>
<protein>
    <recommendedName>
        <fullName evidence="7">DUF4378 domain-containing protein</fullName>
    </recommendedName>
</protein>
<feature type="compositionally biased region" description="Basic and acidic residues" evidence="2">
    <location>
        <begin position="227"/>
        <end position="248"/>
    </location>
</feature>
<dbReference type="Pfam" id="PF14383">
    <property type="entry name" value="VARLMGL"/>
    <property type="match status" value="1"/>
</dbReference>
<evidence type="ECO:0000256" key="2">
    <source>
        <dbReference type="SAM" id="MobiDB-lite"/>
    </source>
</evidence>
<dbReference type="PANTHER" id="PTHR31680:SF4">
    <property type="entry name" value="LONGIFOLIA PROTEIN"/>
    <property type="match status" value="1"/>
</dbReference>
<evidence type="ECO:0008006" key="7">
    <source>
        <dbReference type="Google" id="ProtNLM"/>
    </source>
</evidence>
<accession>A0AAV8U4V4</accession>
<feature type="region of interest" description="Disordered" evidence="2">
    <location>
        <begin position="164"/>
        <end position="206"/>
    </location>
</feature>
<dbReference type="PANTHER" id="PTHR31680">
    <property type="entry name" value="LONGIFOLIA PROTEIN"/>
    <property type="match status" value="1"/>
</dbReference>
<feature type="compositionally biased region" description="Polar residues" evidence="2">
    <location>
        <begin position="606"/>
        <end position="626"/>
    </location>
</feature>
<feature type="domain" description="DUF4378" evidence="3">
    <location>
        <begin position="875"/>
        <end position="1056"/>
    </location>
</feature>